<evidence type="ECO:0000313" key="4">
    <source>
        <dbReference type="Proteomes" id="UP000481153"/>
    </source>
</evidence>
<feature type="region of interest" description="Disordered" evidence="2">
    <location>
        <begin position="368"/>
        <end position="423"/>
    </location>
</feature>
<evidence type="ECO:0000313" key="3">
    <source>
        <dbReference type="EMBL" id="KAF0733248.1"/>
    </source>
</evidence>
<dbReference type="AlphaFoldDB" id="A0A6G0X0D3"/>
<reference evidence="3 4" key="1">
    <citation type="submission" date="2019-07" db="EMBL/GenBank/DDBJ databases">
        <title>Genomics analysis of Aphanomyces spp. identifies a new class of oomycete effector associated with host adaptation.</title>
        <authorList>
            <person name="Gaulin E."/>
        </authorList>
    </citation>
    <scope>NUCLEOTIDE SEQUENCE [LARGE SCALE GENOMIC DNA]</scope>
    <source>
        <strain evidence="3 4">ATCC 201684</strain>
    </source>
</reference>
<dbReference type="Proteomes" id="UP000481153">
    <property type="component" value="Unassembled WGS sequence"/>
</dbReference>
<feature type="coiled-coil region" evidence="1">
    <location>
        <begin position="309"/>
        <end position="349"/>
    </location>
</feature>
<evidence type="ECO:0000256" key="1">
    <source>
        <dbReference type="SAM" id="Coils"/>
    </source>
</evidence>
<feature type="compositionally biased region" description="Low complexity" evidence="2">
    <location>
        <begin position="368"/>
        <end position="409"/>
    </location>
</feature>
<keyword evidence="1" id="KW-0175">Coiled coil</keyword>
<dbReference type="EMBL" id="VJMJ01000124">
    <property type="protein sequence ID" value="KAF0733248.1"/>
    <property type="molecule type" value="Genomic_DNA"/>
</dbReference>
<evidence type="ECO:0000256" key="2">
    <source>
        <dbReference type="SAM" id="MobiDB-lite"/>
    </source>
</evidence>
<dbReference type="VEuPathDB" id="FungiDB:AeMF1_017745"/>
<name>A0A6G0X0D3_9STRA</name>
<sequence>MEASSGVVGDIRRAIASEQIDLGGYTEQRARDLVVAAFGTPLTAPTEMIRFTFVVGGGKLVRARYAEQLPKWMTSALRDIGFAEDRSAACTLDCQGTYKQQKDTGANLLTIQVFPRLALETKGGEIDEEKRAPPVDIDSPEYLCISSDLETFQRMIVPVKATSWTQKKRLLKALQGSMQGFQLVEEKLMRGETLLPGEQLMYDGNIGTEVNTEKCAWLQSEIKRMVDQGELTKAEKAEVVTTLEQNLQHIGDEVAVASGKRKEKLMEKQEALTARLQLVQNHAANKVYRLRKSAEIVRLRAELLAVLALQEKERSLSLTSEDMRRLEGRHKLEADIAALEAQSEEWFDDTFDAKCALDMRDAEALVKKQQSAKKQATKGSSSSSSWATVSKKKPSSAARGSSRSSGAKSTGYAAAFGGDSDSD</sequence>
<gene>
    <name evidence="3" type="ORF">Ae201684_009812</name>
</gene>
<proteinExistence type="predicted"/>
<organism evidence="3 4">
    <name type="scientific">Aphanomyces euteiches</name>
    <dbReference type="NCBI Taxonomy" id="100861"/>
    <lineage>
        <taxon>Eukaryota</taxon>
        <taxon>Sar</taxon>
        <taxon>Stramenopiles</taxon>
        <taxon>Oomycota</taxon>
        <taxon>Saprolegniomycetes</taxon>
        <taxon>Saprolegniales</taxon>
        <taxon>Verrucalvaceae</taxon>
        <taxon>Aphanomyces</taxon>
    </lineage>
</organism>
<protein>
    <submittedName>
        <fullName evidence="3">Uncharacterized protein</fullName>
    </submittedName>
</protein>
<comment type="caution">
    <text evidence="3">The sequence shown here is derived from an EMBL/GenBank/DDBJ whole genome shotgun (WGS) entry which is preliminary data.</text>
</comment>
<keyword evidence="4" id="KW-1185">Reference proteome</keyword>
<accession>A0A6G0X0D3</accession>